<comment type="function">
    <text evidence="8">This protein is part of the stalk that links CF(0) to CF(1). It either transmits conformational changes from CF(0) to CF(1) or is implicated in proton conduction.</text>
</comment>
<dbReference type="EMBL" id="QFXE01000023">
    <property type="protein sequence ID" value="RDH80948.1"/>
    <property type="molecule type" value="Genomic_DNA"/>
</dbReference>
<evidence type="ECO:0000256" key="3">
    <source>
        <dbReference type="ARBA" id="ARBA00022781"/>
    </source>
</evidence>
<keyword evidence="8" id="KW-1003">Cell membrane</keyword>
<comment type="subcellular location">
    <subcellularLocation>
        <location evidence="8">Cell membrane</location>
        <topology evidence="8">Peripheral membrane protein</topology>
    </subcellularLocation>
    <subcellularLocation>
        <location evidence="1">Membrane</location>
    </subcellularLocation>
</comment>
<dbReference type="SUPFAM" id="SSF47928">
    <property type="entry name" value="N-terminal domain of the delta subunit of the F1F0-ATP synthase"/>
    <property type="match status" value="1"/>
</dbReference>
<sequence length="179" mass="19512">MAGEATTIARPYAEAVFARAEETDKLDLWSEMLGLLAAVVQDSTMAGVIKDPLFDRQQLTELMLEIGGGRLNEEGSNLVRLLVQNGRLTVLPEIVEVFELLKAERERVLKVHVTSAFALSPVQQKHIADALKAKLGRDVTITSEKNTDLIGGIHIRAGDMVIDGSVRGQLQQLANELGI</sequence>
<evidence type="ECO:0000256" key="7">
    <source>
        <dbReference type="ARBA" id="ARBA00023310"/>
    </source>
</evidence>
<dbReference type="AlphaFoldDB" id="A0A370D7L0"/>
<evidence type="ECO:0000256" key="6">
    <source>
        <dbReference type="ARBA" id="ARBA00023196"/>
    </source>
</evidence>
<organism evidence="9 10">
    <name type="scientific">endosymbiont of Escarpia spicata</name>
    <dbReference type="NCBI Taxonomy" id="2200908"/>
    <lineage>
        <taxon>Bacteria</taxon>
        <taxon>Pseudomonadati</taxon>
        <taxon>Pseudomonadota</taxon>
        <taxon>Gammaproteobacteria</taxon>
        <taxon>sulfur-oxidizing symbionts</taxon>
    </lineage>
</organism>
<comment type="caution">
    <text evidence="9">The sequence shown here is derived from an EMBL/GenBank/DDBJ whole genome shotgun (WGS) entry which is preliminary data.</text>
</comment>
<dbReference type="NCBIfam" id="TIGR01145">
    <property type="entry name" value="ATP_synt_delta"/>
    <property type="match status" value="1"/>
</dbReference>
<evidence type="ECO:0000256" key="4">
    <source>
        <dbReference type="ARBA" id="ARBA00023065"/>
    </source>
</evidence>
<dbReference type="Pfam" id="PF00213">
    <property type="entry name" value="OSCP"/>
    <property type="match status" value="1"/>
</dbReference>
<name>A0A370D7L0_9GAMM</name>
<keyword evidence="7 8" id="KW-0066">ATP synthesis</keyword>
<evidence type="ECO:0000256" key="2">
    <source>
        <dbReference type="ARBA" id="ARBA00022448"/>
    </source>
</evidence>
<dbReference type="GO" id="GO:0046933">
    <property type="term" value="F:proton-transporting ATP synthase activity, rotational mechanism"/>
    <property type="evidence" value="ECO:0007669"/>
    <property type="project" value="UniProtKB-UniRule"/>
</dbReference>
<comment type="function">
    <text evidence="8">F(1)F(0) ATP synthase produces ATP from ADP in the presence of a proton or sodium gradient. F-type ATPases consist of two structural domains, F(1) containing the extramembraneous catalytic core and F(0) containing the membrane proton channel, linked together by a central stalk and a peripheral stalk. During catalysis, ATP synthesis in the catalytic domain of F(1) is coupled via a rotary mechanism of the central stalk subunits to proton translocation.</text>
</comment>
<accession>A0A370D7L0</accession>
<keyword evidence="6 8" id="KW-0139">CF(1)</keyword>
<reference evidence="9 10" key="1">
    <citation type="journal article" date="2018" name="ISME J.">
        <title>Endosymbiont genomes yield clues of tubeworm success.</title>
        <authorList>
            <person name="Li Y."/>
            <person name="Liles M.R."/>
            <person name="Halanych K.M."/>
        </authorList>
    </citation>
    <scope>NUCLEOTIDE SEQUENCE [LARGE SCALE GENOMIC DNA]</scope>
    <source>
        <strain evidence="9">A1462</strain>
    </source>
</reference>
<keyword evidence="5 8" id="KW-0472">Membrane</keyword>
<protein>
    <recommendedName>
        <fullName evidence="8">ATP synthase subunit delta</fullName>
    </recommendedName>
    <alternativeName>
        <fullName evidence="8">ATP synthase F(1) sector subunit delta</fullName>
    </alternativeName>
    <alternativeName>
        <fullName evidence="8">F-type ATPase subunit delta</fullName>
        <shortName evidence="8">F-ATPase subunit delta</shortName>
    </alternativeName>
</protein>
<keyword evidence="10" id="KW-1185">Reference proteome</keyword>
<dbReference type="GO" id="GO:0045259">
    <property type="term" value="C:proton-transporting ATP synthase complex"/>
    <property type="evidence" value="ECO:0007669"/>
    <property type="project" value="UniProtKB-KW"/>
</dbReference>
<dbReference type="PRINTS" id="PR00125">
    <property type="entry name" value="ATPASEDELTA"/>
</dbReference>
<dbReference type="PANTHER" id="PTHR11910">
    <property type="entry name" value="ATP SYNTHASE DELTA CHAIN"/>
    <property type="match status" value="1"/>
</dbReference>
<evidence type="ECO:0000256" key="5">
    <source>
        <dbReference type="ARBA" id="ARBA00023136"/>
    </source>
</evidence>
<dbReference type="Proteomes" id="UP000254771">
    <property type="component" value="Unassembled WGS sequence"/>
</dbReference>
<comment type="similarity">
    <text evidence="8">Belongs to the ATPase delta chain family.</text>
</comment>
<keyword evidence="3 8" id="KW-0375">Hydrogen ion transport</keyword>
<keyword evidence="4 8" id="KW-0406">Ion transport</keyword>
<evidence type="ECO:0000256" key="8">
    <source>
        <dbReference type="HAMAP-Rule" id="MF_01416"/>
    </source>
</evidence>
<dbReference type="InterPro" id="IPR026015">
    <property type="entry name" value="ATP_synth_OSCP/delta_N_sf"/>
</dbReference>
<evidence type="ECO:0000313" key="10">
    <source>
        <dbReference type="Proteomes" id="UP000254771"/>
    </source>
</evidence>
<evidence type="ECO:0000313" key="9">
    <source>
        <dbReference type="EMBL" id="RDH80948.1"/>
    </source>
</evidence>
<proteinExistence type="inferred from homology"/>
<gene>
    <name evidence="8" type="primary">atpH</name>
    <name evidence="9" type="ORF">DIZ78_17995</name>
</gene>
<dbReference type="NCBIfam" id="NF004402">
    <property type="entry name" value="PRK05758.2-2"/>
    <property type="match status" value="1"/>
</dbReference>
<dbReference type="HAMAP" id="MF_01416">
    <property type="entry name" value="ATP_synth_delta_bact"/>
    <property type="match status" value="1"/>
</dbReference>
<keyword evidence="2 8" id="KW-0813">Transport</keyword>
<dbReference type="Gene3D" id="1.10.520.20">
    <property type="entry name" value="N-terminal domain of the delta subunit of the F1F0-ATP synthase"/>
    <property type="match status" value="1"/>
</dbReference>
<dbReference type="GO" id="GO:0005886">
    <property type="term" value="C:plasma membrane"/>
    <property type="evidence" value="ECO:0007669"/>
    <property type="project" value="UniProtKB-SubCell"/>
</dbReference>
<evidence type="ECO:0000256" key="1">
    <source>
        <dbReference type="ARBA" id="ARBA00004370"/>
    </source>
</evidence>
<dbReference type="InterPro" id="IPR000711">
    <property type="entry name" value="ATPase_OSCP/dsu"/>
</dbReference>